<evidence type="ECO:0000313" key="2">
    <source>
        <dbReference type="EMBL" id="MDS1272431.1"/>
    </source>
</evidence>
<dbReference type="Proteomes" id="UP001250214">
    <property type="component" value="Unassembled WGS sequence"/>
</dbReference>
<dbReference type="Pfam" id="PF13560">
    <property type="entry name" value="HTH_31"/>
    <property type="match status" value="1"/>
</dbReference>
<dbReference type="SMART" id="SM00530">
    <property type="entry name" value="HTH_XRE"/>
    <property type="match status" value="1"/>
</dbReference>
<dbReference type="RefSeq" id="WP_310914017.1">
    <property type="nucleotide sequence ID" value="NZ_JAVLVT010000011.1"/>
</dbReference>
<accession>A0ABU2HAX9</accession>
<sequence length="499" mass="54911">MLNWTTVTVHFSLYRRSPMPHPLKALRPGRSPSDWFGAELRHWRLARGLTQAELGRQVWTSASMIAKIETAERDCPDGLAAQLDDVLNTGGVLRRARELLKPQHPAALAPDTSPHPESTLPANPLWIWRGNVTVGHQTTLEALPGTFMGGAIVEAGISRASREGDHVWLSAPETPTSHRSHLIIGLNEAEQQVVAVDTRKVRRGPRALESDRLRIPDAYVLDDLSLGLLWALSSLDTALLFDDALLTAQRQELGNFADLRRSAVGRDMAAGLSETSRLWIGSDFCARYILRQCEHLTSTPTFWTRERTGEEASTWLLFAHKYHYLQALSARYPSGATRSFCVPESVVRATPRTARILVLLAAALMESFAIQVHLSPDPAYSTVEGFVLDPGRQAIIATWLGADGIWHVDATDSIPTVREYTDVTGDTHASSVIGAATPALRLQALADYLDLDWTWLGHRCAQLGAYGFAGLTQPSSRLLSTEGVDRACRFIGSLQAPRQ</sequence>
<dbReference type="SUPFAM" id="SSF47413">
    <property type="entry name" value="lambda repressor-like DNA-binding domains"/>
    <property type="match status" value="1"/>
</dbReference>
<evidence type="ECO:0000313" key="3">
    <source>
        <dbReference type="Proteomes" id="UP001250214"/>
    </source>
</evidence>
<name>A0ABU2HAX9_9ACTN</name>
<dbReference type="CDD" id="cd00093">
    <property type="entry name" value="HTH_XRE"/>
    <property type="match status" value="1"/>
</dbReference>
<reference evidence="3" key="1">
    <citation type="submission" date="2023-07" db="EMBL/GenBank/DDBJ databases">
        <title>Novel species in the genus Lipingzhangella isolated from Sambhar Salt Lake.</title>
        <authorList>
            <person name="Jiya N."/>
            <person name="Kajale S."/>
            <person name="Sharma A."/>
        </authorList>
    </citation>
    <scope>NUCLEOTIDE SEQUENCE [LARGE SCALE GENOMIC DNA]</scope>
    <source>
        <strain evidence="3">LS1_29</strain>
    </source>
</reference>
<dbReference type="Gene3D" id="1.10.260.40">
    <property type="entry name" value="lambda repressor-like DNA-binding domains"/>
    <property type="match status" value="1"/>
</dbReference>
<dbReference type="PROSITE" id="PS50943">
    <property type="entry name" value="HTH_CROC1"/>
    <property type="match status" value="1"/>
</dbReference>
<protein>
    <submittedName>
        <fullName evidence="2">Helix-turn-helix transcriptional regulator</fullName>
    </submittedName>
</protein>
<organism evidence="2 3">
    <name type="scientific">Lipingzhangella rawalii</name>
    <dbReference type="NCBI Taxonomy" id="2055835"/>
    <lineage>
        <taxon>Bacteria</taxon>
        <taxon>Bacillati</taxon>
        <taxon>Actinomycetota</taxon>
        <taxon>Actinomycetes</taxon>
        <taxon>Streptosporangiales</taxon>
        <taxon>Nocardiopsidaceae</taxon>
        <taxon>Lipingzhangella</taxon>
    </lineage>
</organism>
<feature type="domain" description="HTH cro/C1-type" evidence="1">
    <location>
        <begin position="40"/>
        <end position="93"/>
    </location>
</feature>
<dbReference type="InterPro" id="IPR001387">
    <property type="entry name" value="Cro/C1-type_HTH"/>
</dbReference>
<proteinExistence type="predicted"/>
<evidence type="ECO:0000259" key="1">
    <source>
        <dbReference type="PROSITE" id="PS50943"/>
    </source>
</evidence>
<gene>
    <name evidence="2" type="ORF">RIF23_19260</name>
</gene>
<dbReference type="EMBL" id="JAVLVT010000011">
    <property type="protein sequence ID" value="MDS1272431.1"/>
    <property type="molecule type" value="Genomic_DNA"/>
</dbReference>
<keyword evidence="3" id="KW-1185">Reference proteome</keyword>
<dbReference type="InterPro" id="IPR010982">
    <property type="entry name" value="Lambda_DNA-bd_dom_sf"/>
</dbReference>
<comment type="caution">
    <text evidence="2">The sequence shown here is derived from an EMBL/GenBank/DDBJ whole genome shotgun (WGS) entry which is preliminary data.</text>
</comment>